<dbReference type="Proteomes" id="UP000886595">
    <property type="component" value="Unassembled WGS sequence"/>
</dbReference>
<dbReference type="OrthoDB" id="1092514at2759"/>
<protein>
    <submittedName>
        <fullName evidence="1">Uncharacterized protein</fullName>
    </submittedName>
</protein>
<dbReference type="AlphaFoldDB" id="A0A8X7W4P4"/>
<name>A0A8X7W4P4_BRACI</name>
<evidence type="ECO:0000313" key="1">
    <source>
        <dbReference type="EMBL" id="KAG2322991.1"/>
    </source>
</evidence>
<gene>
    <name evidence="1" type="ORF">Bca52824_016204</name>
</gene>
<accession>A0A8X7W4P4</accession>
<organism evidence="1 2">
    <name type="scientific">Brassica carinata</name>
    <name type="common">Ethiopian mustard</name>
    <name type="synonym">Abyssinian cabbage</name>
    <dbReference type="NCBI Taxonomy" id="52824"/>
    <lineage>
        <taxon>Eukaryota</taxon>
        <taxon>Viridiplantae</taxon>
        <taxon>Streptophyta</taxon>
        <taxon>Embryophyta</taxon>
        <taxon>Tracheophyta</taxon>
        <taxon>Spermatophyta</taxon>
        <taxon>Magnoliopsida</taxon>
        <taxon>eudicotyledons</taxon>
        <taxon>Gunneridae</taxon>
        <taxon>Pentapetalae</taxon>
        <taxon>rosids</taxon>
        <taxon>malvids</taxon>
        <taxon>Brassicales</taxon>
        <taxon>Brassicaceae</taxon>
        <taxon>Brassiceae</taxon>
        <taxon>Brassica</taxon>
    </lineage>
</organism>
<proteinExistence type="predicted"/>
<keyword evidence="2" id="KW-1185">Reference proteome</keyword>
<dbReference type="EMBL" id="JAAMPC010000003">
    <property type="protein sequence ID" value="KAG2322991.1"/>
    <property type="molecule type" value="Genomic_DNA"/>
</dbReference>
<reference evidence="1 2" key="1">
    <citation type="submission" date="2020-02" db="EMBL/GenBank/DDBJ databases">
        <authorList>
            <person name="Ma Q."/>
            <person name="Huang Y."/>
            <person name="Song X."/>
            <person name="Pei D."/>
        </authorList>
    </citation>
    <scope>NUCLEOTIDE SEQUENCE [LARGE SCALE GENOMIC DNA]</scope>
    <source>
        <strain evidence="1">Sxm20200214</strain>
        <tissue evidence="1">Leaf</tissue>
    </source>
</reference>
<comment type="caution">
    <text evidence="1">The sequence shown here is derived from an EMBL/GenBank/DDBJ whole genome shotgun (WGS) entry which is preliminary data.</text>
</comment>
<sequence length="161" mass="18869">MGMKHVVFEPGGELSHHRNNTIMIEKKSVATTIVFGDLLPSVDKVLHVSSQKEFHYETNWRMSPTLSWIQQTRKRIKWPPDHQDIVNFTKHIGLDQFQEVLMSDWAGRLQKYSWRPGDYDSIVIILRECSARSGISWGRKEFKDKQDALLLVHIKIWKTPD</sequence>
<evidence type="ECO:0000313" key="2">
    <source>
        <dbReference type="Proteomes" id="UP000886595"/>
    </source>
</evidence>